<name>R7A4Z1_9FIRM</name>
<evidence type="ECO:0008006" key="3">
    <source>
        <dbReference type="Google" id="ProtNLM"/>
    </source>
</evidence>
<comment type="caution">
    <text evidence="1">The sequence shown here is derived from an EMBL/GenBank/DDBJ whole genome shotgun (WGS) entry which is preliminary data.</text>
</comment>
<evidence type="ECO:0000313" key="2">
    <source>
        <dbReference type="Proteomes" id="UP000018141"/>
    </source>
</evidence>
<dbReference type="Proteomes" id="UP000018141">
    <property type="component" value="Unassembled WGS sequence"/>
</dbReference>
<accession>R7A4Z1</accession>
<dbReference type="AlphaFoldDB" id="R7A4Z1"/>
<dbReference type="EMBL" id="CBHH010000021">
    <property type="protein sequence ID" value="CDD55878.1"/>
    <property type="molecule type" value="Genomic_DNA"/>
</dbReference>
<reference evidence="1" key="1">
    <citation type="submission" date="2012-11" db="EMBL/GenBank/DDBJ databases">
        <title>Dependencies among metagenomic species, viruses, plasmids and units of genetic variation.</title>
        <authorList>
            <person name="Nielsen H.B."/>
            <person name="Almeida M."/>
            <person name="Juncker A.S."/>
            <person name="Rasmussen S."/>
            <person name="Li J."/>
            <person name="Sunagawa S."/>
            <person name="Plichta D."/>
            <person name="Gautier L."/>
            <person name="Le Chatelier E."/>
            <person name="Peletier E."/>
            <person name="Bonde I."/>
            <person name="Nielsen T."/>
            <person name="Manichanh C."/>
            <person name="Arumugam M."/>
            <person name="Batto J."/>
            <person name="Santos M.B.Q.D."/>
            <person name="Blom N."/>
            <person name="Borruel N."/>
            <person name="Burgdorf K.S."/>
            <person name="Boumezbeur F."/>
            <person name="Casellas F."/>
            <person name="Dore J."/>
            <person name="Guarner F."/>
            <person name="Hansen T."/>
            <person name="Hildebrand F."/>
            <person name="Kaas R.S."/>
            <person name="Kennedy S."/>
            <person name="Kristiansen K."/>
            <person name="Kultima J.R."/>
            <person name="Leonard P."/>
            <person name="Levenez F."/>
            <person name="Lund O."/>
            <person name="Moumen B."/>
            <person name="Le Paslier D."/>
            <person name="Pons N."/>
            <person name="Pedersen O."/>
            <person name="Prifti E."/>
            <person name="Qin J."/>
            <person name="Raes J."/>
            <person name="Tap J."/>
            <person name="Tims S."/>
            <person name="Ussery D.W."/>
            <person name="Yamada T."/>
            <person name="MetaHit consortium"/>
            <person name="Renault P."/>
            <person name="Sicheritz-Ponten T."/>
            <person name="Bork P."/>
            <person name="Wang J."/>
            <person name="Brunak S."/>
            <person name="Ehrlich S.D."/>
        </authorList>
    </citation>
    <scope>NUCLEOTIDE SEQUENCE [LARGE SCALE GENOMIC DNA]</scope>
</reference>
<gene>
    <name evidence="1" type="ORF">BN656_00589</name>
</gene>
<proteinExistence type="predicted"/>
<protein>
    <recommendedName>
        <fullName evidence="3">DNA-binding protein</fullName>
    </recommendedName>
</protein>
<evidence type="ECO:0000313" key="1">
    <source>
        <dbReference type="EMBL" id="CDD55878.1"/>
    </source>
</evidence>
<organism evidence="1 2">
    <name type="scientific">Bacteroides pectinophilus CAG:437</name>
    <dbReference type="NCBI Taxonomy" id="1263051"/>
    <lineage>
        <taxon>Bacteria</taxon>
        <taxon>Bacillati</taxon>
        <taxon>Bacillota</taxon>
        <taxon>Clostridia</taxon>
        <taxon>Eubacteriales</taxon>
    </lineage>
</organism>
<sequence>MENKRFLTAQDVMEMLDVSLSYAYKLIRRLNAELEAEGFVTIKGRVSTQYFMERIYGLSTDKEVG</sequence>